<dbReference type="EMBL" id="UINC01195186">
    <property type="protein sequence ID" value="SVE11630.1"/>
    <property type="molecule type" value="Genomic_DNA"/>
</dbReference>
<name>A0A383AVS7_9ZZZZ</name>
<dbReference type="Pfam" id="PF00011">
    <property type="entry name" value="HSP20"/>
    <property type="match status" value="1"/>
</dbReference>
<reference evidence="2" key="1">
    <citation type="submission" date="2018-05" db="EMBL/GenBank/DDBJ databases">
        <authorList>
            <person name="Lanie J.A."/>
            <person name="Ng W.-L."/>
            <person name="Kazmierczak K.M."/>
            <person name="Andrzejewski T.M."/>
            <person name="Davidsen T.M."/>
            <person name="Wayne K.J."/>
            <person name="Tettelin H."/>
            <person name="Glass J.I."/>
            <person name="Rusch D."/>
            <person name="Podicherti R."/>
            <person name="Tsui H.-C.T."/>
            <person name="Winkler M.E."/>
        </authorList>
    </citation>
    <scope>NUCLEOTIDE SEQUENCE</scope>
</reference>
<evidence type="ECO:0000259" key="1">
    <source>
        <dbReference type="PROSITE" id="PS01031"/>
    </source>
</evidence>
<dbReference type="PANTHER" id="PTHR47062:SF1">
    <property type="entry name" value="SMALL HEAT SHOCK PROTEIN IBPA"/>
    <property type="match status" value="1"/>
</dbReference>
<protein>
    <recommendedName>
        <fullName evidence="1">SHSP domain-containing protein</fullName>
    </recommendedName>
</protein>
<dbReference type="PROSITE" id="PS01031">
    <property type="entry name" value="SHSP"/>
    <property type="match status" value="1"/>
</dbReference>
<dbReference type="InterPro" id="IPR008978">
    <property type="entry name" value="HSP20-like_chaperone"/>
</dbReference>
<dbReference type="Gene3D" id="2.60.40.790">
    <property type="match status" value="1"/>
</dbReference>
<dbReference type="SUPFAM" id="SSF49764">
    <property type="entry name" value="HSP20-like chaperones"/>
    <property type="match status" value="1"/>
</dbReference>
<proteinExistence type="predicted"/>
<evidence type="ECO:0000313" key="2">
    <source>
        <dbReference type="EMBL" id="SVE11630.1"/>
    </source>
</evidence>
<dbReference type="PANTHER" id="PTHR47062">
    <property type="match status" value="1"/>
</dbReference>
<dbReference type="AlphaFoldDB" id="A0A383AVS7"/>
<gene>
    <name evidence="2" type="ORF">METZ01_LOCUS464484</name>
</gene>
<feature type="domain" description="SHSP" evidence="1">
    <location>
        <begin position="31"/>
        <end position="139"/>
    </location>
</feature>
<accession>A0A383AVS7</accession>
<dbReference type="InterPro" id="IPR002068">
    <property type="entry name" value="A-crystallin/Hsp20_dom"/>
</dbReference>
<sequence length="139" mass="16052">MTTYDLINFDPFKNFSIGFDRMFDSLNEVSRLNTSNFPPYNIRKLEDGKYLVEMALAGFSKEDLKCELQDGVLTIEAKKEKKDADNLIHQGIASRSVLRKFTLSEYVKVDDADFKDGMLKIKLYEDLPESKKPKTIKIK</sequence>
<organism evidence="2">
    <name type="scientific">marine metagenome</name>
    <dbReference type="NCBI Taxonomy" id="408172"/>
    <lineage>
        <taxon>unclassified sequences</taxon>
        <taxon>metagenomes</taxon>
        <taxon>ecological metagenomes</taxon>
    </lineage>
</organism>